<evidence type="ECO:0000313" key="2">
    <source>
        <dbReference type="EMBL" id="QXE91687.1"/>
    </source>
</evidence>
<organism evidence="2 3">
    <name type="scientific">Geomonas subterranea</name>
    <dbReference type="NCBI Taxonomy" id="2847989"/>
    <lineage>
        <taxon>Bacteria</taxon>
        <taxon>Pseudomonadati</taxon>
        <taxon>Thermodesulfobacteriota</taxon>
        <taxon>Desulfuromonadia</taxon>
        <taxon>Geobacterales</taxon>
        <taxon>Geobacteraceae</taxon>
        <taxon>Geomonas</taxon>
    </lineage>
</organism>
<dbReference type="EMBL" id="CP077683">
    <property type="protein sequence ID" value="QXE91687.1"/>
    <property type="molecule type" value="Genomic_DNA"/>
</dbReference>
<gene>
    <name evidence="2" type="ORF">KP001_03870</name>
</gene>
<proteinExistence type="predicted"/>
<evidence type="ECO:0000256" key="1">
    <source>
        <dbReference type="SAM" id="SignalP"/>
    </source>
</evidence>
<dbReference type="Proteomes" id="UP000683559">
    <property type="component" value="Chromosome"/>
</dbReference>
<protein>
    <submittedName>
        <fullName evidence="2">Ig domain-containing protein</fullName>
    </submittedName>
</protein>
<keyword evidence="1" id="KW-0732">Signal</keyword>
<feature type="signal peptide" evidence="1">
    <location>
        <begin position="1"/>
        <end position="22"/>
    </location>
</feature>
<evidence type="ECO:0000313" key="3">
    <source>
        <dbReference type="Proteomes" id="UP000683559"/>
    </source>
</evidence>
<reference evidence="2 3" key="1">
    <citation type="submission" date="2021-06" db="EMBL/GenBank/DDBJ databases">
        <title>Gemonas diversity in paddy soil.</title>
        <authorList>
            <person name="Liu G."/>
        </authorList>
    </citation>
    <scope>NUCLEOTIDE SEQUENCE [LARGE SCALE GENOMIC DNA]</scope>
    <source>
        <strain evidence="2 3">RG2</strain>
    </source>
</reference>
<dbReference type="RefSeq" id="WP_217288265.1">
    <property type="nucleotide sequence ID" value="NZ_CP077683.1"/>
</dbReference>
<dbReference type="Pfam" id="PF05345">
    <property type="entry name" value="He_PIG"/>
    <property type="match status" value="1"/>
</dbReference>
<sequence>MKNLVLVPALLFCLVFDLPAFATCPEGSNWTSSWTDSYGQTTYSITAPCVVYLGVPFTVTANVHDVYYANTAVGWNWAITDDGATLLSNQDPLGITTDASGNWQRSVQQTYSGVATNHNLSFSFTDFGKGLGFMRTAGSSVGGLVVDPYLITLTSSFTLSAAAQSATTIPATVYNPGGAPLSYRWLEGGAVVQDYQPVAGTGTVNIPLNLAALPPLSIGTHTYTVEVTDGTQTGSKTTDVAVTLSPPTISGSPAGAVTAGTPYSFVPTARYASSFSIGNKPAWAMFNTSTGALTGTPTSSDAGTYSSITITAINSAGSASLAPFSVIVSPAGGGQGTPVHVMEGWWLLPALLAGVGIFSRRKGK</sequence>
<name>A0ABX8LIA3_9BACT</name>
<feature type="chain" id="PRO_5045777170" evidence="1">
    <location>
        <begin position="23"/>
        <end position="364"/>
    </location>
</feature>
<keyword evidence="3" id="KW-1185">Reference proteome</keyword>
<accession>A0ABX8LIA3</accession>